<name>A0A0F9LTB5_9ZZZZ</name>
<gene>
    <name evidence="1" type="ORF">LCGC14_1158670</name>
</gene>
<reference evidence="1" key="1">
    <citation type="journal article" date="2015" name="Nature">
        <title>Complex archaea that bridge the gap between prokaryotes and eukaryotes.</title>
        <authorList>
            <person name="Spang A."/>
            <person name="Saw J.H."/>
            <person name="Jorgensen S.L."/>
            <person name="Zaremba-Niedzwiedzka K."/>
            <person name="Martijn J."/>
            <person name="Lind A.E."/>
            <person name="van Eijk R."/>
            <person name="Schleper C."/>
            <person name="Guy L."/>
            <person name="Ettema T.J."/>
        </authorList>
    </citation>
    <scope>NUCLEOTIDE SEQUENCE</scope>
</reference>
<proteinExistence type="predicted"/>
<organism evidence="1">
    <name type="scientific">marine sediment metagenome</name>
    <dbReference type="NCBI Taxonomy" id="412755"/>
    <lineage>
        <taxon>unclassified sequences</taxon>
        <taxon>metagenomes</taxon>
        <taxon>ecological metagenomes</taxon>
    </lineage>
</organism>
<dbReference type="EMBL" id="LAZR01005628">
    <property type="protein sequence ID" value="KKM98374.1"/>
    <property type="molecule type" value="Genomic_DNA"/>
</dbReference>
<sequence length="126" mass="14393">MPSSWITKSDGAEIRLAHPHNRAGMADGDRERSYDLVNDVRFQDADKTKTAVVLKTLLQEDLTTRTKLKDLPDDEPTKTVDPALQFGERMFWEGHGANKVVVSRSTIVESCVWDGERFVFTMRRVR</sequence>
<protein>
    <submittedName>
        <fullName evidence="1">Uncharacterized protein</fullName>
    </submittedName>
</protein>
<comment type="caution">
    <text evidence="1">The sequence shown here is derived from an EMBL/GenBank/DDBJ whole genome shotgun (WGS) entry which is preliminary data.</text>
</comment>
<evidence type="ECO:0000313" key="1">
    <source>
        <dbReference type="EMBL" id="KKM98374.1"/>
    </source>
</evidence>
<accession>A0A0F9LTB5</accession>
<dbReference type="AlphaFoldDB" id="A0A0F9LTB5"/>